<accession>A0A4Y2E4A0</accession>
<proteinExistence type="predicted"/>
<keyword evidence="2" id="KW-1185">Reference proteome</keyword>
<protein>
    <submittedName>
        <fullName evidence="1">Uncharacterized protein</fullName>
    </submittedName>
</protein>
<organism evidence="1 2">
    <name type="scientific">Araneus ventricosus</name>
    <name type="common">Orbweaver spider</name>
    <name type="synonym">Epeira ventricosa</name>
    <dbReference type="NCBI Taxonomy" id="182803"/>
    <lineage>
        <taxon>Eukaryota</taxon>
        <taxon>Metazoa</taxon>
        <taxon>Ecdysozoa</taxon>
        <taxon>Arthropoda</taxon>
        <taxon>Chelicerata</taxon>
        <taxon>Arachnida</taxon>
        <taxon>Araneae</taxon>
        <taxon>Araneomorphae</taxon>
        <taxon>Entelegynae</taxon>
        <taxon>Araneoidea</taxon>
        <taxon>Araneidae</taxon>
        <taxon>Araneus</taxon>
    </lineage>
</organism>
<reference evidence="1 2" key="1">
    <citation type="journal article" date="2019" name="Sci. Rep.">
        <title>Orb-weaving spider Araneus ventricosus genome elucidates the spidroin gene catalogue.</title>
        <authorList>
            <person name="Kono N."/>
            <person name="Nakamura H."/>
            <person name="Ohtoshi R."/>
            <person name="Moran D.A.P."/>
            <person name="Shinohara A."/>
            <person name="Yoshida Y."/>
            <person name="Fujiwara M."/>
            <person name="Mori M."/>
            <person name="Tomita M."/>
            <person name="Arakawa K."/>
        </authorList>
    </citation>
    <scope>NUCLEOTIDE SEQUENCE [LARGE SCALE GENOMIC DNA]</scope>
</reference>
<dbReference type="OrthoDB" id="10294683at2759"/>
<sequence>MKQAAKKLVPSSGKEIPGVEESFPQLTEQQNSLQGPGRVWTTEQPDDLRATAFNFPLHLPPARFNSEVPSLEKPRPLEIFCSGGSVIRL</sequence>
<dbReference type="Proteomes" id="UP000499080">
    <property type="component" value="Unassembled WGS sequence"/>
</dbReference>
<gene>
    <name evidence="1" type="ORF">AVEN_274416_1</name>
</gene>
<evidence type="ECO:0000313" key="1">
    <source>
        <dbReference type="EMBL" id="GBM24003.1"/>
    </source>
</evidence>
<dbReference type="AlphaFoldDB" id="A0A4Y2E4A0"/>
<name>A0A4Y2E4A0_ARAVE</name>
<comment type="caution">
    <text evidence="1">The sequence shown here is derived from an EMBL/GenBank/DDBJ whole genome shotgun (WGS) entry which is preliminary data.</text>
</comment>
<dbReference type="EMBL" id="BGPR01000508">
    <property type="protein sequence ID" value="GBM24003.1"/>
    <property type="molecule type" value="Genomic_DNA"/>
</dbReference>
<evidence type="ECO:0000313" key="2">
    <source>
        <dbReference type="Proteomes" id="UP000499080"/>
    </source>
</evidence>